<gene>
    <name evidence="1" type="ORF">HNP38_002411</name>
</gene>
<evidence type="ECO:0000313" key="2">
    <source>
        <dbReference type="Proteomes" id="UP000592180"/>
    </source>
</evidence>
<accession>A0A840KGK8</accession>
<name>A0A840KGK8_9FLAO</name>
<proteinExistence type="predicted"/>
<dbReference type="RefSeq" id="WP_184189726.1">
    <property type="nucleotide sequence ID" value="NZ_JACHLE010000003.1"/>
</dbReference>
<dbReference type="Proteomes" id="UP000592180">
    <property type="component" value="Unassembled WGS sequence"/>
</dbReference>
<comment type="caution">
    <text evidence="1">The sequence shown here is derived from an EMBL/GenBank/DDBJ whole genome shotgun (WGS) entry which is preliminary data.</text>
</comment>
<sequence>MKATKRLLTSVWTVEFEKVSEGKVKILNYSRNDPEGYEREKELPNGELIETEDRVVTHLWLKPYQDFDPWVNEKNVTEIYEVVNPKFIFSYGHEE</sequence>
<protein>
    <submittedName>
        <fullName evidence="1">Uncharacterized protein</fullName>
    </submittedName>
</protein>
<keyword evidence="2" id="KW-1185">Reference proteome</keyword>
<dbReference type="AlphaFoldDB" id="A0A840KGK8"/>
<evidence type="ECO:0000313" key="1">
    <source>
        <dbReference type="EMBL" id="MBB4807107.1"/>
    </source>
</evidence>
<reference evidence="1 2" key="1">
    <citation type="submission" date="2020-08" db="EMBL/GenBank/DDBJ databases">
        <title>Functional genomics of gut bacteria from endangered species of beetles.</title>
        <authorList>
            <person name="Carlos-Shanley C."/>
        </authorList>
    </citation>
    <scope>NUCLEOTIDE SEQUENCE [LARGE SCALE GENOMIC DNA]</scope>
    <source>
        <strain evidence="1 2">S00151</strain>
    </source>
</reference>
<organism evidence="1 2">
    <name type="scientific">Chryseobacterium defluvii</name>
    <dbReference type="NCBI Taxonomy" id="160396"/>
    <lineage>
        <taxon>Bacteria</taxon>
        <taxon>Pseudomonadati</taxon>
        <taxon>Bacteroidota</taxon>
        <taxon>Flavobacteriia</taxon>
        <taxon>Flavobacteriales</taxon>
        <taxon>Weeksellaceae</taxon>
        <taxon>Chryseobacterium group</taxon>
        <taxon>Chryseobacterium</taxon>
    </lineage>
</organism>
<dbReference type="EMBL" id="JACHLE010000003">
    <property type="protein sequence ID" value="MBB4807107.1"/>
    <property type="molecule type" value="Genomic_DNA"/>
</dbReference>